<evidence type="ECO:0000256" key="5">
    <source>
        <dbReference type="ARBA" id="ARBA00022679"/>
    </source>
</evidence>
<dbReference type="InterPro" id="IPR015421">
    <property type="entry name" value="PyrdxlP-dep_Trfase_major"/>
</dbReference>
<feature type="domain" description="Aminotransferase class I/classII large" evidence="7">
    <location>
        <begin position="49"/>
        <end position="245"/>
    </location>
</feature>
<dbReference type="AlphaFoldDB" id="A0A8J8NSR6"/>
<dbReference type="SUPFAM" id="SSF53383">
    <property type="entry name" value="PLP-dependent transferases"/>
    <property type="match status" value="2"/>
</dbReference>
<keyword evidence="6" id="KW-0663">Pyridoxal phosphate</keyword>
<name>A0A8J8NSR6_HALGN</name>
<keyword evidence="9" id="KW-1185">Reference proteome</keyword>
<evidence type="ECO:0000256" key="4">
    <source>
        <dbReference type="ARBA" id="ARBA00022576"/>
    </source>
</evidence>
<dbReference type="GO" id="GO:0030170">
    <property type="term" value="F:pyridoxal phosphate binding"/>
    <property type="evidence" value="ECO:0007669"/>
    <property type="project" value="InterPro"/>
</dbReference>
<dbReference type="PANTHER" id="PTHR11879">
    <property type="entry name" value="ASPARTATE AMINOTRANSFERASE"/>
    <property type="match status" value="1"/>
</dbReference>
<evidence type="ECO:0000256" key="1">
    <source>
        <dbReference type="ARBA" id="ARBA00001933"/>
    </source>
</evidence>
<evidence type="ECO:0000256" key="3">
    <source>
        <dbReference type="ARBA" id="ARBA00011738"/>
    </source>
</evidence>
<evidence type="ECO:0000313" key="9">
    <source>
        <dbReference type="Proteomes" id="UP000785679"/>
    </source>
</evidence>
<dbReference type="PANTHER" id="PTHR11879:SF22">
    <property type="entry name" value="ASPARTATE AMINOTRANSFERASE, MITOCHONDRIAL"/>
    <property type="match status" value="1"/>
</dbReference>
<evidence type="ECO:0000313" key="8">
    <source>
        <dbReference type="EMBL" id="TNV79525.1"/>
    </source>
</evidence>
<keyword evidence="5" id="KW-0808">Transferase</keyword>
<dbReference type="InterPro" id="IPR015424">
    <property type="entry name" value="PyrdxlP-dep_Trfase"/>
</dbReference>
<dbReference type="GO" id="GO:0004069">
    <property type="term" value="F:L-aspartate:2-oxoglutarate aminotransferase activity"/>
    <property type="evidence" value="ECO:0007669"/>
    <property type="project" value="TreeGrafter"/>
</dbReference>
<evidence type="ECO:0000256" key="2">
    <source>
        <dbReference type="ARBA" id="ARBA00007441"/>
    </source>
</evidence>
<sequence length="290" mass="31963">MESRLALLDGQFQPQLTKFGINHFVHVPMAPADPILSLTTGFRNDKDPKKVNLGVGAYRDNAGKPYVFPIVKKCELEIVNDPTLDKEYAPIEGVADFIKGSQGVIFGWDAPILASGRVATCQALSGTGSLKIVADFLAKWRKAPIYMSKPTWANHTQIFQAAGLEVRDYTYYDAKTKGLDLDGMLRDLSNAQPGSIILLHGCAHNPTGVDPTNEQWHKIAQVMKENDLFPFFDQAYQGFASGDLSPKQCEQMIQKHHIYMTGNGRISIAGLTTANVDYVANAIKDVVDNY</sequence>
<comment type="cofactor">
    <cofactor evidence="1">
        <name>pyridoxal 5'-phosphate</name>
        <dbReference type="ChEBI" id="CHEBI:597326"/>
    </cofactor>
</comment>
<dbReference type="Pfam" id="PF00155">
    <property type="entry name" value="Aminotran_1_2"/>
    <property type="match status" value="1"/>
</dbReference>
<dbReference type="Gene3D" id="3.90.1150.10">
    <property type="entry name" value="Aspartate Aminotransferase, domain 1"/>
    <property type="match status" value="2"/>
</dbReference>
<dbReference type="PRINTS" id="PR00799">
    <property type="entry name" value="TRANSAMINASE"/>
</dbReference>
<protein>
    <recommendedName>
        <fullName evidence="7">Aminotransferase class I/classII large domain-containing protein</fullName>
    </recommendedName>
</protein>
<dbReference type="InterPro" id="IPR000796">
    <property type="entry name" value="Asp_trans"/>
</dbReference>
<keyword evidence="4" id="KW-0032">Aminotransferase</keyword>
<dbReference type="GO" id="GO:0006520">
    <property type="term" value="P:amino acid metabolic process"/>
    <property type="evidence" value="ECO:0007669"/>
    <property type="project" value="InterPro"/>
</dbReference>
<dbReference type="InterPro" id="IPR004839">
    <property type="entry name" value="Aminotransferase_I/II_large"/>
</dbReference>
<dbReference type="EMBL" id="RRYP01008801">
    <property type="protein sequence ID" value="TNV79525.1"/>
    <property type="molecule type" value="Genomic_DNA"/>
</dbReference>
<gene>
    <name evidence="8" type="ORF">FGO68_gene242</name>
</gene>
<organism evidence="8 9">
    <name type="scientific">Halteria grandinella</name>
    <dbReference type="NCBI Taxonomy" id="5974"/>
    <lineage>
        <taxon>Eukaryota</taxon>
        <taxon>Sar</taxon>
        <taxon>Alveolata</taxon>
        <taxon>Ciliophora</taxon>
        <taxon>Intramacronucleata</taxon>
        <taxon>Spirotrichea</taxon>
        <taxon>Stichotrichia</taxon>
        <taxon>Sporadotrichida</taxon>
        <taxon>Halteriidae</taxon>
        <taxon>Halteria</taxon>
    </lineage>
</organism>
<dbReference type="InterPro" id="IPR015422">
    <property type="entry name" value="PyrdxlP-dep_Trfase_small"/>
</dbReference>
<accession>A0A8J8NSR6</accession>
<comment type="subunit">
    <text evidence="3">Homodimer.</text>
</comment>
<dbReference type="OrthoDB" id="6752799at2759"/>
<comment type="similarity">
    <text evidence="2">Belongs to the class-I pyridoxal-phosphate-dependent aminotransferase family.</text>
</comment>
<proteinExistence type="inferred from homology"/>
<reference evidence="8" key="1">
    <citation type="submission" date="2019-06" db="EMBL/GenBank/DDBJ databases">
        <authorList>
            <person name="Zheng W."/>
        </authorList>
    </citation>
    <scope>NUCLEOTIDE SEQUENCE</scope>
    <source>
        <strain evidence="8">QDHG01</strain>
    </source>
</reference>
<evidence type="ECO:0000256" key="6">
    <source>
        <dbReference type="ARBA" id="ARBA00022898"/>
    </source>
</evidence>
<dbReference type="Gene3D" id="3.40.640.10">
    <property type="entry name" value="Type I PLP-dependent aspartate aminotransferase-like (Major domain)"/>
    <property type="match status" value="1"/>
</dbReference>
<dbReference type="CDD" id="cd00609">
    <property type="entry name" value="AAT_like"/>
    <property type="match status" value="1"/>
</dbReference>
<dbReference type="Proteomes" id="UP000785679">
    <property type="component" value="Unassembled WGS sequence"/>
</dbReference>
<evidence type="ECO:0000259" key="7">
    <source>
        <dbReference type="Pfam" id="PF00155"/>
    </source>
</evidence>
<comment type="caution">
    <text evidence="8">The sequence shown here is derived from an EMBL/GenBank/DDBJ whole genome shotgun (WGS) entry which is preliminary data.</text>
</comment>